<reference evidence="1" key="1">
    <citation type="journal article" date="2023" name="G3 (Bethesda)">
        <title>A reference genome for the long-term kleptoplast-retaining sea slug Elysia crispata morphotype clarki.</title>
        <authorList>
            <person name="Eastman K.E."/>
            <person name="Pendleton A.L."/>
            <person name="Shaikh M.A."/>
            <person name="Suttiyut T."/>
            <person name="Ogas R."/>
            <person name="Tomko P."/>
            <person name="Gavelis G."/>
            <person name="Widhalm J.R."/>
            <person name="Wisecaver J.H."/>
        </authorList>
    </citation>
    <scope>NUCLEOTIDE SEQUENCE</scope>
    <source>
        <strain evidence="1">ECLA1</strain>
    </source>
</reference>
<name>A0AAE1AQZ5_9GAST</name>
<proteinExistence type="predicted"/>
<dbReference type="AlphaFoldDB" id="A0AAE1AQZ5"/>
<evidence type="ECO:0000313" key="2">
    <source>
        <dbReference type="Proteomes" id="UP001283361"/>
    </source>
</evidence>
<keyword evidence="2" id="KW-1185">Reference proteome</keyword>
<evidence type="ECO:0000313" key="1">
    <source>
        <dbReference type="EMBL" id="KAK3792258.1"/>
    </source>
</evidence>
<dbReference type="EMBL" id="JAWDGP010001382">
    <property type="protein sequence ID" value="KAK3792258.1"/>
    <property type="molecule type" value="Genomic_DNA"/>
</dbReference>
<organism evidence="1 2">
    <name type="scientific">Elysia crispata</name>
    <name type="common">lettuce slug</name>
    <dbReference type="NCBI Taxonomy" id="231223"/>
    <lineage>
        <taxon>Eukaryota</taxon>
        <taxon>Metazoa</taxon>
        <taxon>Spiralia</taxon>
        <taxon>Lophotrochozoa</taxon>
        <taxon>Mollusca</taxon>
        <taxon>Gastropoda</taxon>
        <taxon>Heterobranchia</taxon>
        <taxon>Euthyneura</taxon>
        <taxon>Panpulmonata</taxon>
        <taxon>Sacoglossa</taxon>
        <taxon>Placobranchoidea</taxon>
        <taxon>Plakobranchidae</taxon>
        <taxon>Elysia</taxon>
    </lineage>
</organism>
<dbReference type="Proteomes" id="UP001283361">
    <property type="component" value="Unassembled WGS sequence"/>
</dbReference>
<gene>
    <name evidence="1" type="ORF">RRG08_007338</name>
</gene>
<sequence length="312" mass="35912">MAKFVETGRDTSKQTRIHMENLLGKDGSGHGWLKHQMMDTDSKCGAKNLLRQVNVTVLQSSTTNRKVLARPLERNCSRNYKIFFSLNIDEATNNAGNKFLNIIVQNFDEKHQEIKMQLMGTPEVNLTNTENITSSVGDIPENMVFVWDKWCPLQRKTRCCRDQNKETQQTLVGPFLTDAEREKNKDRLDINLSGDQRTEVIANLFKGITEKYLHFTKKYQANKRQMHDLHSDLFNLIKELHAVFLNPEKIPSCSATKLLGLELKRDIQLNDRDLAVDKVSKCLKDGWEISSFLKACREGHVSIGKEYLKKLQ</sequence>
<accession>A0AAE1AQZ5</accession>
<comment type="caution">
    <text evidence="1">The sequence shown here is derived from an EMBL/GenBank/DDBJ whole genome shotgun (WGS) entry which is preliminary data.</text>
</comment>
<protein>
    <submittedName>
        <fullName evidence="1">Uncharacterized protein</fullName>
    </submittedName>
</protein>